<protein>
    <submittedName>
        <fullName evidence="1">Uncharacterized protein</fullName>
    </submittedName>
</protein>
<reference evidence="2" key="1">
    <citation type="submission" date="2014-09" db="EMBL/GenBank/DDBJ databases">
        <authorList>
            <person name="Sharma Rahul"/>
            <person name="Thines Marco"/>
        </authorList>
    </citation>
    <scope>NUCLEOTIDE SEQUENCE [LARGE SCALE GENOMIC DNA]</scope>
</reference>
<name>A0A0P1AD33_PLAHL</name>
<sequence>MNMIAEQIIRNRPNIACNACCIHRFSYHGDSTTLVSVALHQTTHHEISGFLLVRATGKITA</sequence>
<proteinExistence type="predicted"/>
<evidence type="ECO:0000313" key="2">
    <source>
        <dbReference type="Proteomes" id="UP000054928"/>
    </source>
</evidence>
<dbReference type="Proteomes" id="UP000054928">
    <property type="component" value="Unassembled WGS sequence"/>
</dbReference>
<dbReference type="EMBL" id="CCYD01000322">
    <property type="protein sequence ID" value="CEG38918.1"/>
    <property type="molecule type" value="Genomic_DNA"/>
</dbReference>
<accession>A0A0P1AD33</accession>
<dbReference type="GeneID" id="36404018"/>
<dbReference type="AlphaFoldDB" id="A0A0P1AD33"/>
<organism evidence="1 2">
    <name type="scientific">Plasmopara halstedii</name>
    <name type="common">Downy mildew of sunflower</name>
    <dbReference type="NCBI Taxonomy" id="4781"/>
    <lineage>
        <taxon>Eukaryota</taxon>
        <taxon>Sar</taxon>
        <taxon>Stramenopiles</taxon>
        <taxon>Oomycota</taxon>
        <taxon>Peronosporomycetes</taxon>
        <taxon>Peronosporales</taxon>
        <taxon>Peronosporaceae</taxon>
        <taxon>Plasmopara</taxon>
    </lineage>
</organism>
<keyword evidence="2" id="KW-1185">Reference proteome</keyword>
<dbReference type="RefSeq" id="XP_024575287.1">
    <property type="nucleotide sequence ID" value="XM_024724407.1"/>
</dbReference>
<evidence type="ECO:0000313" key="1">
    <source>
        <dbReference type="EMBL" id="CEG38918.1"/>
    </source>
</evidence>